<proteinExistence type="predicted"/>
<evidence type="ECO:0000313" key="1">
    <source>
        <dbReference type="EMBL" id="SIR02566.1"/>
    </source>
</evidence>
<dbReference type="AlphaFoldDB" id="A0A1N6XJK6"/>
<accession>A0A1N6XJK6</accession>
<protein>
    <submittedName>
        <fullName evidence="1">Uncharacterized protein</fullName>
    </submittedName>
</protein>
<organism evidence="1 2">
    <name type="scientific">Marinobacterium stanieri</name>
    <dbReference type="NCBI Taxonomy" id="49186"/>
    <lineage>
        <taxon>Bacteria</taxon>
        <taxon>Pseudomonadati</taxon>
        <taxon>Pseudomonadota</taxon>
        <taxon>Gammaproteobacteria</taxon>
        <taxon>Oceanospirillales</taxon>
        <taxon>Oceanospirillaceae</taxon>
        <taxon>Marinobacterium</taxon>
    </lineage>
</organism>
<dbReference type="EMBL" id="FTMN01000014">
    <property type="protein sequence ID" value="SIR02566.1"/>
    <property type="molecule type" value="Genomic_DNA"/>
</dbReference>
<sequence>MSKERFQFNLGCYQIRKRKDDKWVPSSTVIASTYPNAAAELSQTMRDNPGGEYALFYLNDDEVLKRIEWTQASHLTNYYSSNREELHRIFYKLGLELNDHGYTTLAKITGISPHTLRKINRRPEDSRASILTEPGLTWIKYCVQEHLEGKANG</sequence>
<dbReference type="RefSeq" id="WP_076466324.1">
    <property type="nucleotide sequence ID" value="NZ_FTMN01000014.1"/>
</dbReference>
<name>A0A1N6XJK6_9GAMM</name>
<keyword evidence="2" id="KW-1185">Reference proteome</keyword>
<gene>
    <name evidence="1" type="ORF">SAMN05421647_11464</name>
</gene>
<dbReference type="STRING" id="49186.SAMN05421647_11464"/>
<evidence type="ECO:0000313" key="2">
    <source>
        <dbReference type="Proteomes" id="UP000186895"/>
    </source>
</evidence>
<reference evidence="1 2" key="1">
    <citation type="submission" date="2017-01" db="EMBL/GenBank/DDBJ databases">
        <authorList>
            <person name="Mah S.A."/>
            <person name="Swanson W.J."/>
            <person name="Moy G.W."/>
            <person name="Vacquier V.D."/>
        </authorList>
    </citation>
    <scope>NUCLEOTIDE SEQUENCE [LARGE SCALE GENOMIC DNA]</scope>
    <source>
        <strain evidence="1 2">DSM 7027</strain>
    </source>
</reference>
<dbReference type="Proteomes" id="UP000186895">
    <property type="component" value="Unassembled WGS sequence"/>
</dbReference>